<keyword evidence="1" id="KW-0472">Membrane</keyword>
<dbReference type="PANTHER" id="PTHR23131">
    <property type="entry name" value="ENDORIBONUCLEASE LACTB2"/>
    <property type="match status" value="1"/>
</dbReference>
<keyword evidence="1" id="KW-0812">Transmembrane</keyword>
<dbReference type="OrthoDB" id="17458at2759"/>
<keyword evidence="1" id="KW-1133">Transmembrane helix</keyword>
<dbReference type="FunFam" id="3.60.15.10:FF:000032">
    <property type="entry name" value="Metallo-hydrolase/oxidoreductase superfamily protein"/>
    <property type="match status" value="1"/>
</dbReference>
<dbReference type="InterPro" id="IPR050662">
    <property type="entry name" value="Sec-metab_biosynth-thioest"/>
</dbReference>
<gene>
    <name evidence="3" type="ORF">ZOSMA_112G00530</name>
</gene>
<proteinExistence type="predicted"/>
<dbReference type="InterPro" id="IPR001279">
    <property type="entry name" value="Metallo-B-lactamas"/>
</dbReference>
<evidence type="ECO:0000256" key="1">
    <source>
        <dbReference type="SAM" id="Phobius"/>
    </source>
</evidence>
<reference evidence="4" key="1">
    <citation type="journal article" date="2016" name="Nature">
        <title>The genome of the seagrass Zostera marina reveals angiosperm adaptation to the sea.</title>
        <authorList>
            <person name="Olsen J.L."/>
            <person name="Rouze P."/>
            <person name="Verhelst B."/>
            <person name="Lin Y.-C."/>
            <person name="Bayer T."/>
            <person name="Collen J."/>
            <person name="Dattolo E."/>
            <person name="De Paoli E."/>
            <person name="Dittami S."/>
            <person name="Maumus F."/>
            <person name="Michel G."/>
            <person name="Kersting A."/>
            <person name="Lauritano C."/>
            <person name="Lohaus R."/>
            <person name="Toepel M."/>
            <person name="Tonon T."/>
            <person name="Vanneste K."/>
            <person name="Amirebrahimi M."/>
            <person name="Brakel J."/>
            <person name="Bostroem C."/>
            <person name="Chovatia M."/>
            <person name="Grimwood J."/>
            <person name="Jenkins J.W."/>
            <person name="Jueterbock A."/>
            <person name="Mraz A."/>
            <person name="Stam W.T."/>
            <person name="Tice H."/>
            <person name="Bornberg-Bauer E."/>
            <person name="Green P.J."/>
            <person name="Pearson G.A."/>
            <person name="Procaccini G."/>
            <person name="Duarte C.M."/>
            <person name="Schmutz J."/>
            <person name="Reusch T.B.H."/>
            <person name="Van de Peer Y."/>
        </authorList>
    </citation>
    <scope>NUCLEOTIDE SEQUENCE [LARGE SCALE GENOMIC DNA]</scope>
    <source>
        <strain evidence="4">cv. Finnish</strain>
    </source>
</reference>
<dbReference type="EMBL" id="LFYR01000145">
    <property type="protein sequence ID" value="KMZ75637.1"/>
    <property type="molecule type" value="Genomic_DNA"/>
</dbReference>
<dbReference type="FunFam" id="1.10.10.10:FF:000534">
    <property type="entry name" value="Metallo-hydrolase/oxidoreductase superfamily protein"/>
    <property type="match status" value="1"/>
</dbReference>
<keyword evidence="4" id="KW-1185">Reference proteome</keyword>
<evidence type="ECO:0000313" key="3">
    <source>
        <dbReference type="EMBL" id="KMZ75637.1"/>
    </source>
</evidence>
<dbReference type="PANTHER" id="PTHR23131:SF0">
    <property type="entry name" value="ENDORIBONUCLEASE LACTB2"/>
    <property type="match status" value="1"/>
</dbReference>
<sequence>MTTHKLVIIIKSSDHDHVRDDGEEFLLSKMIPPLMPEGEEYRKYVDSDLWDLPSAPLKLLEGENSSSTVVVQKFDDPSIGKVDLRKFDVGSALKQALLQFGLNTQSSECWEFWKYLEDAEFGPGPLVHMVFIVGKLKFGDVNLQGFGRWISIQPALKWFSAVKPNDDRLGPLVIMGLLADLTTKSEKWEIPSGLHFQDYPPGVTLVPMKSHTAKPFWTTNLVVVAPKEVRDNLEHSRFTACGDSLVMDPGCCSDFNSQLEHIINGLPRKLIVFVTHHHSDHIDGLSVVQKCNPDAILLAHVNTMNRIGKGKWPLRFVSVSGGEKINISGQLMEVIYSPGHTDGHMALLHVDTNSLVVGDHCVGQGSSLLDITSGGNMKDYFQTTYKYLDLSPHFIIPMHGRLNLWPKQMLCGYLKHRRDRELSILKAIGSGAETLFDIISISYANVDTKLWFPASSNVRLHVEHLAYQKMLPKEFSMEKFQASCRLHLFLYHWAWRYLKYGILFSGQKSAFPIFVAIVFTGLALSCSLK</sequence>
<dbReference type="Proteomes" id="UP000036987">
    <property type="component" value="Unassembled WGS sequence"/>
</dbReference>
<dbReference type="SUPFAM" id="SSF56281">
    <property type="entry name" value="Metallo-hydrolase/oxidoreductase"/>
    <property type="match status" value="1"/>
</dbReference>
<dbReference type="SMART" id="SM00849">
    <property type="entry name" value="Lactamase_B"/>
    <property type="match status" value="1"/>
</dbReference>
<dbReference type="Gene3D" id="3.60.15.10">
    <property type="entry name" value="Ribonuclease Z/Hydroxyacylglutathione hydrolase-like"/>
    <property type="match status" value="1"/>
</dbReference>
<protein>
    <recommendedName>
        <fullName evidence="2">Metallo-beta-lactamase domain-containing protein</fullName>
    </recommendedName>
</protein>
<dbReference type="Pfam" id="PF00753">
    <property type="entry name" value="Lactamase_B"/>
    <property type="match status" value="1"/>
</dbReference>
<dbReference type="Gene3D" id="1.10.10.10">
    <property type="entry name" value="Winged helix-like DNA-binding domain superfamily/Winged helix DNA-binding domain"/>
    <property type="match status" value="1"/>
</dbReference>
<organism evidence="3 4">
    <name type="scientific">Zostera marina</name>
    <name type="common">Eelgrass</name>
    <dbReference type="NCBI Taxonomy" id="29655"/>
    <lineage>
        <taxon>Eukaryota</taxon>
        <taxon>Viridiplantae</taxon>
        <taxon>Streptophyta</taxon>
        <taxon>Embryophyta</taxon>
        <taxon>Tracheophyta</taxon>
        <taxon>Spermatophyta</taxon>
        <taxon>Magnoliopsida</taxon>
        <taxon>Liliopsida</taxon>
        <taxon>Zosteraceae</taxon>
        <taxon>Zostera</taxon>
    </lineage>
</organism>
<dbReference type="AlphaFoldDB" id="A0A0K9Q562"/>
<dbReference type="OMA" id="FDIVAYV"/>
<feature type="transmembrane region" description="Helical" evidence="1">
    <location>
        <begin position="509"/>
        <end position="528"/>
    </location>
</feature>
<name>A0A0K9Q562_ZOSMR</name>
<comment type="caution">
    <text evidence="3">The sequence shown here is derived from an EMBL/GenBank/DDBJ whole genome shotgun (WGS) entry which is preliminary data.</text>
</comment>
<evidence type="ECO:0000259" key="2">
    <source>
        <dbReference type="SMART" id="SM00849"/>
    </source>
</evidence>
<dbReference type="STRING" id="29655.A0A0K9Q562"/>
<accession>A0A0K9Q562</accession>
<evidence type="ECO:0000313" key="4">
    <source>
        <dbReference type="Proteomes" id="UP000036987"/>
    </source>
</evidence>
<dbReference type="InterPro" id="IPR036388">
    <property type="entry name" value="WH-like_DNA-bd_sf"/>
</dbReference>
<dbReference type="InterPro" id="IPR036866">
    <property type="entry name" value="RibonucZ/Hydroxyglut_hydro"/>
</dbReference>
<feature type="domain" description="Metallo-beta-lactamase" evidence="2">
    <location>
        <begin position="233"/>
        <end position="399"/>
    </location>
</feature>